<keyword evidence="16" id="KW-1185">Reference proteome</keyword>
<sequence length="303" mass="32646">MRALIALLPLAGLLSTVTAAGALGFALGDKKPDGTCKFQADYEADFNTISTGSTARIVRGYAASDCDTAKEILPAAKSKGFKVVLGIWPDTDESFAKDKAAVVEYAPQYRDQVYAVTVGSESLYRGNFTGEQLLEKIKDVQSALKEDIKVGTADSWNKYMDGTADPVIKSGVDILLCNAFSYWQGQELKNATRGFFDDIMQAFGHIQDVAGSGSDGPELWVGETGWPTAGSTYQAAVPGISAAQTYWKEAICGIMDWGVNVFSFEAFDEPWKPVSTGADGSVADETHWGVWNSDRSSKYSLNC</sequence>
<dbReference type="GO" id="GO:0042973">
    <property type="term" value="F:glucan endo-1,3-beta-D-glucosidase activity"/>
    <property type="evidence" value="ECO:0007669"/>
    <property type="project" value="TreeGrafter"/>
</dbReference>
<keyword evidence="3" id="KW-0134">Cell wall</keyword>
<comment type="similarity">
    <text evidence="2 13">Belongs to the glycosyl hydrolase 17 family.</text>
</comment>
<dbReference type="Gene3D" id="3.20.20.80">
    <property type="entry name" value="Glycosidases"/>
    <property type="match status" value="2"/>
</dbReference>
<dbReference type="GO" id="GO:0031505">
    <property type="term" value="P:fungal-type cell wall organization"/>
    <property type="evidence" value="ECO:0007669"/>
    <property type="project" value="UniProtKB-ARBA"/>
</dbReference>
<evidence type="ECO:0000256" key="13">
    <source>
        <dbReference type="RuleBase" id="RU004335"/>
    </source>
</evidence>
<evidence type="ECO:0000256" key="5">
    <source>
        <dbReference type="ARBA" id="ARBA00022729"/>
    </source>
</evidence>
<proteinExistence type="inferred from homology"/>
<dbReference type="AlphaFoldDB" id="A0A8A3PQP4"/>
<keyword evidence="9" id="KW-0961">Cell wall biogenesis/degradation</keyword>
<dbReference type="GO" id="GO:0009277">
    <property type="term" value="C:fungal-type cell wall"/>
    <property type="evidence" value="ECO:0007669"/>
    <property type="project" value="TreeGrafter"/>
</dbReference>
<keyword evidence="4" id="KW-0964">Secreted</keyword>
<evidence type="ECO:0000256" key="9">
    <source>
        <dbReference type="ARBA" id="ARBA00023316"/>
    </source>
</evidence>
<protein>
    <recommendedName>
        <fullName evidence="11">glucan 1,3-beta-glucosidase</fullName>
        <ecNumber evidence="11">3.2.1.58</ecNumber>
    </recommendedName>
    <alternativeName>
        <fullName evidence="12">Exo-1,3-beta-glucanase</fullName>
    </alternativeName>
</protein>
<evidence type="ECO:0000313" key="16">
    <source>
        <dbReference type="Proteomes" id="UP000672032"/>
    </source>
</evidence>
<dbReference type="GO" id="GO:0004338">
    <property type="term" value="F:glucan exo-1,3-beta-glucosidase activity"/>
    <property type="evidence" value="ECO:0007669"/>
    <property type="project" value="UniProtKB-EC"/>
</dbReference>
<comment type="subcellular location">
    <subcellularLocation>
        <location evidence="1">Secreted</location>
        <location evidence="1">Cell wall</location>
    </subcellularLocation>
</comment>
<evidence type="ECO:0000256" key="3">
    <source>
        <dbReference type="ARBA" id="ARBA00022512"/>
    </source>
</evidence>
<evidence type="ECO:0000256" key="8">
    <source>
        <dbReference type="ARBA" id="ARBA00023295"/>
    </source>
</evidence>
<evidence type="ECO:0000256" key="7">
    <source>
        <dbReference type="ARBA" id="ARBA00023180"/>
    </source>
</evidence>
<dbReference type="InterPro" id="IPR017853">
    <property type="entry name" value="GH"/>
</dbReference>
<name>A0A8A3PQP4_9HELO</name>
<comment type="catalytic activity">
    <reaction evidence="10">
        <text>Successive hydrolysis of beta-D-glucose units from the non-reducing ends of (1-&gt;3)-beta-D-glucans, releasing alpha-glucose.</text>
        <dbReference type="EC" id="3.2.1.58"/>
    </reaction>
</comment>
<evidence type="ECO:0000256" key="10">
    <source>
        <dbReference type="ARBA" id="ARBA00036824"/>
    </source>
</evidence>
<dbReference type="GO" id="GO:0009986">
    <property type="term" value="C:cell surface"/>
    <property type="evidence" value="ECO:0007669"/>
    <property type="project" value="TreeGrafter"/>
</dbReference>
<dbReference type="InterPro" id="IPR050732">
    <property type="entry name" value="Beta-glucan_modifiers"/>
</dbReference>
<accession>A0A8A3PQP4</accession>
<dbReference type="EC" id="3.2.1.58" evidence="11"/>
<organism evidence="15 16">
    <name type="scientific">Monilinia vaccinii-corymbosi</name>
    <dbReference type="NCBI Taxonomy" id="61207"/>
    <lineage>
        <taxon>Eukaryota</taxon>
        <taxon>Fungi</taxon>
        <taxon>Dikarya</taxon>
        <taxon>Ascomycota</taxon>
        <taxon>Pezizomycotina</taxon>
        <taxon>Leotiomycetes</taxon>
        <taxon>Helotiales</taxon>
        <taxon>Sclerotiniaceae</taxon>
        <taxon>Monilinia</taxon>
    </lineage>
</organism>
<dbReference type="PANTHER" id="PTHR16631:SF26">
    <property type="entry name" value="GLUCAN 1,3-BETA-GLUCOSIDASE"/>
    <property type="match status" value="1"/>
</dbReference>
<evidence type="ECO:0000313" key="15">
    <source>
        <dbReference type="EMBL" id="QSZ37323.1"/>
    </source>
</evidence>
<dbReference type="Proteomes" id="UP000672032">
    <property type="component" value="Chromosome 8"/>
</dbReference>
<dbReference type="FunFam" id="3.20.20.80:FF:000105">
    <property type="entry name" value="Glucan 1,3-beta-glucosidase"/>
    <property type="match status" value="1"/>
</dbReference>
<gene>
    <name evidence="15" type="ORF">DSL72_009421</name>
</gene>
<evidence type="ECO:0000256" key="4">
    <source>
        <dbReference type="ARBA" id="ARBA00022525"/>
    </source>
</evidence>
<dbReference type="Pfam" id="PF00332">
    <property type="entry name" value="Glyco_hydro_17"/>
    <property type="match status" value="1"/>
</dbReference>
<keyword evidence="6" id="KW-0378">Hydrolase</keyword>
<feature type="signal peptide" evidence="14">
    <location>
        <begin position="1"/>
        <end position="19"/>
    </location>
</feature>
<dbReference type="SUPFAM" id="SSF51445">
    <property type="entry name" value="(Trans)glycosidases"/>
    <property type="match status" value="1"/>
</dbReference>
<evidence type="ECO:0000256" key="1">
    <source>
        <dbReference type="ARBA" id="ARBA00004191"/>
    </source>
</evidence>
<dbReference type="InterPro" id="IPR000490">
    <property type="entry name" value="Glyco_hydro_17"/>
</dbReference>
<dbReference type="GO" id="GO:0005576">
    <property type="term" value="C:extracellular region"/>
    <property type="evidence" value="ECO:0007669"/>
    <property type="project" value="TreeGrafter"/>
</dbReference>
<evidence type="ECO:0000256" key="6">
    <source>
        <dbReference type="ARBA" id="ARBA00022801"/>
    </source>
</evidence>
<dbReference type="PANTHER" id="PTHR16631">
    <property type="entry name" value="GLUCAN 1,3-BETA-GLUCOSIDASE"/>
    <property type="match status" value="1"/>
</dbReference>
<evidence type="ECO:0000256" key="11">
    <source>
        <dbReference type="ARBA" id="ARBA00038929"/>
    </source>
</evidence>
<evidence type="ECO:0000256" key="12">
    <source>
        <dbReference type="ARBA" id="ARBA00041761"/>
    </source>
</evidence>
<evidence type="ECO:0000256" key="2">
    <source>
        <dbReference type="ARBA" id="ARBA00008773"/>
    </source>
</evidence>
<keyword evidence="7" id="KW-0325">Glycoprotein</keyword>
<reference evidence="15" key="1">
    <citation type="submission" date="2020-10" db="EMBL/GenBank/DDBJ databases">
        <title>Genome Sequence of Monilinia vaccinii-corymbosi Sheds Light on Mummy Berry Disease Infection of Blueberry and Mating Type.</title>
        <authorList>
            <person name="Yow A.G."/>
            <person name="Zhang Y."/>
            <person name="Bansal K."/>
            <person name="Eacker S.M."/>
            <person name="Sullivan S."/>
            <person name="Liachko I."/>
            <person name="Cubeta M.A."/>
            <person name="Rollins J.A."/>
            <person name="Ashrafi H."/>
        </authorList>
    </citation>
    <scope>NUCLEOTIDE SEQUENCE</scope>
    <source>
        <strain evidence="15">RL-1</strain>
    </source>
</reference>
<evidence type="ECO:0000256" key="14">
    <source>
        <dbReference type="SAM" id="SignalP"/>
    </source>
</evidence>
<dbReference type="OrthoDB" id="1293114at2759"/>
<keyword evidence="8" id="KW-0326">Glycosidase</keyword>
<feature type="chain" id="PRO_5032541971" description="glucan 1,3-beta-glucosidase" evidence="14">
    <location>
        <begin position="20"/>
        <end position="303"/>
    </location>
</feature>
<dbReference type="EMBL" id="CP063412">
    <property type="protein sequence ID" value="QSZ37323.1"/>
    <property type="molecule type" value="Genomic_DNA"/>
</dbReference>
<dbReference type="GO" id="GO:0005975">
    <property type="term" value="P:carbohydrate metabolic process"/>
    <property type="evidence" value="ECO:0007669"/>
    <property type="project" value="InterPro"/>
</dbReference>
<keyword evidence="5 14" id="KW-0732">Signal</keyword>